<evidence type="ECO:0000313" key="2">
    <source>
        <dbReference type="Proteomes" id="UP000002059"/>
    </source>
</evidence>
<dbReference type="Proteomes" id="UP000002059">
    <property type="component" value="Partially assembled WGS sequence"/>
</dbReference>
<dbReference type="GeneID" id="9100193"/>
<accession>C1GRM1</accession>
<dbReference type="KEGG" id="pbl:PAAG_01166"/>
<dbReference type="HOGENOM" id="CLU_2321050_0_0_1"/>
<keyword evidence="2" id="KW-1185">Reference proteome</keyword>
<name>C1GRM1_PARBA</name>
<protein>
    <submittedName>
        <fullName evidence="1">Uncharacterized protein</fullName>
    </submittedName>
</protein>
<proteinExistence type="predicted"/>
<evidence type="ECO:0000313" key="1">
    <source>
        <dbReference type="EMBL" id="EEH38245.2"/>
    </source>
</evidence>
<dbReference type="AlphaFoldDB" id="C1GRM1"/>
<dbReference type="VEuPathDB" id="FungiDB:PAAG_01166"/>
<dbReference type="EMBL" id="KN293993">
    <property type="protein sequence ID" value="EEH38245.2"/>
    <property type="molecule type" value="Genomic_DNA"/>
</dbReference>
<sequence>MSKPCSSKRTPSGSLAVEVDSEFNYLVTVEVVKKDLRNIPEDDNKLERRAHEKLETGDYQSERSYAQSINNSVIFNQLQTISTSKTFATSVLALGSMDQ</sequence>
<reference evidence="1 2" key="1">
    <citation type="journal article" date="2011" name="PLoS Genet.">
        <title>Comparative genomic analysis of human fungal pathogens causing paracoccidioidomycosis.</title>
        <authorList>
            <person name="Desjardins C.A."/>
            <person name="Champion M.D."/>
            <person name="Holder J.W."/>
            <person name="Muszewska A."/>
            <person name="Goldberg J."/>
            <person name="Bailao A.M."/>
            <person name="Brigido M.M."/>
            <person name="Ferreira M.E."/>
            <person name="Garcia A.M."/>
            <person name="Grynberg M."/>
            <person name="Gujja S."/>
            <person name="Heiman D.I."/>
            <person name="Henn M.R."/>
            <person name="Kodira C.D."/>
            <person name="Leon-Narvaez H."/>
            <person name="Longo L.V."/>
            <person name="Ma L.J."/>
            <person name="Malavazi I."/>
            <person name="Matsuo A.L."/>
            <person name="Morais F.V."/>
            <person name="Pereira M."/>
            <person name="Rodriguez-Brito S."/>
            <person name="Sakthikumar S."/>
            <person name="Salem-Izacc S.M."/>
            <person name="Sykes S.M."/>
            <person name="Teixeira M.M."/>
            <person name="Vallejo M.C."/>
            <person name="Walter M.E."/>
            <person name="Yandava C."/>
            <person name="Young S."/>
            <person name="Zeng Q."/>
            <person name="Zucker J."/>
            <person name="Felipe M.S."/>
            <person name="Goldman G.H."/>
            <person name="Haas B.J."/>
            <person name="McEwen J.G."/>
            <person name="Nino-Vega G."/>
            <person name="Puccia R."/>
            <person name="San-Blas G."/>
            <person name="Soares C.M."/>
            <person name="Birren B.W."/>
            <person name="Cuomo C.A."/>
        </authorList>
    </citation>
    <scope>NUCLEOTIDE SEQUENCE [LARGE SCALE GENOMIC DNA]</scope>
    <source>
        <strain evidence="2">ATCC MYA-826 / Pb01</strain>
    </source>
</reference>
<dbReference type="RefSeq" id="XP_015701038.1">
    <property type="nucleotide sequence ID" value="XM_015844257.1"/>
</dbReference>
<organism evidence="1 2">
    <name type="scientific">Paracoccidioides lutzii (strain ATCC MYA-826 / Pb01)</name>
    <name type="common">Paracoccidioides brasiliensis</name>
    <dbReference type="NCBI Taxonomy" id="502779"/>
    <lineage>
        <taxon>Eukaryota</taxon>
        <taxon>Fungi</taxon>
        <taxon>Dikarya</taxon>
        <taxon>Ascomycota</taxon>
        <taxon>Pezizomycotina</taxon>
        <taxon>Eurotiomycetes</taxon>
        <taxon>Eurotiomycetidae</taxon>
        <taxon>Onygenales</taxon>
        <taxon>Ajellomycetaceae</taxon>
        <taxon>Paracoccidioides</taxon>
    </lineage>
</organism>
<gene>
    <name evidence="1" type="ORF">PAAG_01166</name>
</gene>